<reference evidence="3" key="1">
    <citation type="submission" date="2021-04" db="EMBL/GenBank/DDBJ databases">
        <title>A novel Synergistetes isolate from a pyrite-forming mixed culture.</title>
        <authorList>
            <person name="Bunk B."/>
            <person name="Sproer C."/>
            <person name="Spring S."/>
            <person name="Pester M."/>
        </authorList>
    </citation>
    <scope>NUCLEOTIDE SEQUENCE [LARGE SCALE GENOMIC DNA]</scope>
    <source>
        <strain evidence="3">J.5.4.2-T.3.5.2</strain>
    </source>
</reference>
<evidence type="ECO:0000256" key="1">
    <source>
        <dbReference type="SAM" id="Phobius"/>
    </source>
</evidence>
<accession>A0A9Q7EUK8</accession>
<proteinExistence type="predicted"/>
<feature type="transmembrane region" description="Helical" evidence="1">
    <location>
        <begin position="71"/>
        <end position="89"/>
    </location>
</feature>
<keyword evidence="1" id="KW-1133">Transmembrane helix</keyword>
<keyword evidence="3" id="KW-1185">Reference proteome</keyword>
<evidence type="ECO:0000313" key="3">
    <source>
        <dbReference type="Proteomes" id="UP000671879"/>
    </source>
</evidence>
<dbReference type="EMBL" id="CP072943">
    <property type="protein sequence ID" value="QTX31329.1"/>
    <property type="molecule type" value="Genomic_DNA"/>
</dbReference>
<organism evidence="2 3">
    <name type="scientific">Aminithiophilus ramosus</name>
    <dbReference type="NCBI Taxonomy" id="3029084"/>
    <lineage>
        <taxon>Bacteria</taxon>
        <taxon>Thermotogati</taxon>
        <taxon>Synergistota</taxon>
        <taxon>Synergistia</taxon>
        <taxon>Synergistales</taxon>
        <taxon>Aminithiophilaceae</taxon>
        <taxon>Aminithiophilus</taxon>
    </lineage>
</organism>
<dbReference type="AlphaFoldDB" id="A0A9Q7EUK8"/>
<name>A0A9Q7EUK8_9BACT</name>
<dbReference type="RefSeq" id="WP_274372481.1">
    <property type="nucleotide sequence ID" value="NZ_CP072943.1"/>
</dbReference>
<keyword evidence="1" id="KW-0812">Transmembrane</keyword>
<dbReference type="KEGG" id="aram:KAR29_07995"/>
<gene>
    <name evidence="2" type="ORF">KAR29_07995</name>
</gene>
<keyword evidence="1" id="KW-0472">Membrane</keyword>
<dbReference type="Proteomes" id="UP000671879">
    <property type="component" value="Chromosome"/>
</dbReference>
<sequence length="97" mass="10373">MSKTMISMRFVSLVSFVLLAGLFSGALRSVQPFGEPQSPVVDGRYLARAQTETGANDLVTAVGFDYRSFDIIALAGCLVAVSVSVVSLLREEAEEGR</sequence>
<evidence type="ECO:0008006" key="4">
    <source>
        <dbReference type="Google" id="ProtNLM"/>
    </source>
</evidence>
<protein>
    <recommendedName>
        <fullName evidence="4">Multicomponent Na+:H+ antiporter subunit B</fullName>
    </recommendedName>
</protein>
<evidence type="ECO:0000313" key="2">
    <source>
        <dbReference type="EMBL" id="QTX31329.1"/>
    </source>
</evidence>